<dbReference type="InterPro" id="IPR011050">
    <property type="entry name" value="Pectin_lyase_fold/virulence"/>
</dbReference>
<dbReference type="Pfam" id="PF13229">
    <property type="entry name" value="Beta_helix"/>
    <property type="match status" value="2"/>
</dbReference>
<feature type="chain" id="PRO_5026763001" evidence="4">
    <location>
        <begin position="23"/>
        <end position="5453"/>
    </location>
</feature>
<reference evidence="6 7" key="1">
    <citation type="journal article" date="2007" name="Appl. Environ. Microbiol.">
        <title>Genome sequence of the cellulolytic gliding bacterium Cytophaga hutchinsonii.</title>
        <authorList>
            <person name="Xie G."/>
            <person name="Bruce D.C."/>
            <person name="Challacombe J.F."/>
            <person name="Chertkov O."/>
            <person name="Detter J.C."/>
            <person name="Gilna P."/>
            <person name="Han C.S."/>
            <person name="Lucas S."/>
            <person name="Misra M."/>
            <person name="Myers G.L."/>
            <person name="Richardson P."/>
            <person name="Tapia R."/>
            <person name="Thayer N."/>
            <person name="Thompson L.S."/>
            <person name="Brettin T.S."/>
            <person name="Henrissat B."/>
            <person name="Wilson D.B."/>
            <person name="McBride M.J."/>
        </authorList>
    </citation>
    <scope>NUCLEOTIDE SEQUENCE [LARGE SCALE GENOMIC DNA]</scope>
    <source>
        <strain evidence="7">ATCC 33406 / DSM 1761 / CIP 103989 / NBRC 15051 / NCIMB 9469 / D465</strain>
    </source>
</reference>
<dbReference type="InterPro" id="IPR039448">
    <property type="entry name" value="Beta_helix"/>
</dbReference>
<feature type="signal peptide" evidence="4">
    <location>
        <begin position="1"/>
        <end position="22"/>
    </location>
</feature>
<dbReference type="PANTHER" id="PTHR22990:SF15">
    <property type="entry name" value="F-BOX ONLY PROTEIN 10"/>
    <property type="match status" value="1"/>
</dbReference>
<dbReference type="NCBIfam" id="NF041518">
    <property type="entry name" value="choice_anch_Q"/>
    <property type="match status" value="1"/>
</dbReference>
<dbReference type="Gene3D" id="2.160.20.10">
    <property type="entry name" value="Single-stranded right-handed beta-helix, Pectin lyase-like"/>
    <property type="match status" value="9"/>
</dbReference>
<dbReference type="EC" id="3.2.1.-" evidence="6"/>
<dbReference type="SUPFAM" id="SSF49299">
    <property type="entry name" value="PKD domain"/>
    <property type="match status" value="4"/>
</dbReference>
<feature type="domain" description="PKD" evidence="5">
    <location>
        <begin position="862"/>
        <end position="909"/>
    </location>
</feature>
<dbReference type="InterPro" id="IPR006626">
    <property type="entry name" value="PbH1"/>
</dbReference>
<dbReference type="PANTHER" id="PTHR22990">
    <property type="entry name" value="F-BOX ONLY PROTEIN"/>
    <property type="match status" value="1"/>
</dbReference>
<keyword evidence="3" id="KW-0833">Ubl conjugation pathway</keyword>
<proteinExistence type="predicted"/>
<dbReference type="InterPro" id="IPR035986">
    <property type="entry name" value="PKD_dom_sf"/>
</dbReference>
<dbReference type="SUPFAM" id="SSF51126">
    <property type="entry name" value="Pectin lyase-like"/>
    <property type="match status" value="9"/>
</dbReference>
<dbReference type="InterPro" id="IPR044023">
    <property type="entry name" value="Ig_7"/>
</dbReference>
<dbReference type="InterPro" id="IPR022409">
    <property type="entry name" value="PKD/Chitinase_dom"/>
</dbReference>
<evidence type="ECO:0000256" key="4">
    <source>
        <dbReference type="SAM" id="SignalP"/>
    </source>
</evidence>
<dbReference type="Pfam" id="PF18911">
    <property type="entry name" value="PKD_4"/>
    <property type="match status" value="2"/>
</dbReference>
<dbReference type="InterPro" id="IPR007742">
    <property type="entry name" value="NosD_dom"/>
</dbReference>
<feature type="domain" description="PKD" evidence="5">
    <location>
        <begin position="1781"/>
        <end position="1826"/>
    </location>
</feature>
<keyword evidence="4" id="KW-0732">Signal</keyword>
<dbReference type="KEGG" id="chu:CHU_3450"/>
<dbReference type="EMBL" id="CP000383">
    <property type="protein sequence ID" value="ABG60684.1"/>
    <property type="molecule type" value="Genomic_DNA"/>
</dbReference>
<dbReference type="InterPro" id="IPR013783">
    <property type="entry name" value="Ig-like_fold"/>
</dbReference>
<dbReference type="Proteomes" id="UP000001822">
    <property type="component" value="Chromosome"/>
</dbReference>
<keyword evidence="6" id="KW-0378">Hydrolase</keyword>
<accession>A0A6N4SVX5</accession>
<evidence type="ECO:0000256" key="3">
    <source>
        <dbReference type="ARBA" id="ARBA00022786"/>
    </source>
</evidence>
<dbReference type="GO" id="GO:0016798">
    <property type="term" value="F:hydrolase activity, acting on glycosyl bonds"/>
    <property type="evidence" value="ECO:0007669"/>
    <property type="project" value="UniProtKB-KW"/>
</dbReference>
<dbReference type="InterPro" id="IPR051550">
    <property type="entry name" value="SCF-Subunits/Alg-Epimerases"/>
</dbReference>
<protein>
    <submittedName>
        <fullName evidence="6">CHU large protein uncharacterized</fullName>
        <ecNumber evidence="6">3.2.1.-</ecNumber>
    </submittedName>
</protein>
<sequence length="5453" mass="583137">MKQFISTAILFFALIFSNALQARVYYVNAGYTGSTENGNTWATPFKKLDGAVAAAVDGDEIWVAKGTYVAPEFNAGLNGYIINNSISIYGGFTGTETSIYARNIELNKTILKGFGNNNNYNMFNLKPNKLLLLDGLDLTAFGVCILRFYDSNTNSFNLQAGDRYKLTINNCNFYDGSSPFVLEHSTDLTVSNSSFKNVGTSPINSSTSALGTDPLIDYSIVKFTSTVFEYTSSNSTILYCSNAQFDIVNCNFNIQNSSTMFSYNECRGWRFKGCTFNGTRNNIVSGSTMTAARVIEDCVFENFSGSTLFYGNGGFSTTEIPVKISNTIFRNSTNAYEIIVGNSSLELDHVTFSNISFGNSNVFGTNQGNIKITNSTFENLSSSNNDCTLMNYNMGNIEIDNVTYKNNSIPFINRSQYTPDTAKTTILNSSLQNNTIRPGATNPSLITVRGQILISNSTISDNTYLWSSSRPNLGIITINAASVFTAVNSIFENNVTNYQAGVIYQSQANMSLNKCDFSNNDNTAFDINSYFSNAGAIVSVAFGSETQKIENCTFTNNKSNSTGAVLVQSPKIEINKCVFKKNQSLSTVNTENSNQAAALTVQIYSATYHDAVVNNCLFSENISGGPSTVYISSGSEATTNILQSIFEKNVSNNGTSSLGIDGGTLNVYNTLFDNNISPAANKGIIKRGPNTKAVNFYNCTFVKNQAPGSGLFTGLVPNVIANSILWANGTEAPINLKDYPTVAIPSLISVTNSVVEGGFATGTKIYDTNPKFVDFAAGNYRLSCQSPLINKGNNALGISLSDLDNTPRIFADTIDIGAYETHVDPALANVIPAPSFTIPASVCKDERIQTENTTANIGNYNYQWVFGNGQKSTQVAPNYLYTQASTYTVQLTASNFCGQTNTTSKQITVKNNNAPVITTVSVICPGAEETYTTNAVCQTIEWTVTGGTIQSGQGTKTIKVLWGNGAAGNGKITLLATGCGTDACEIPVSVEVPIVPVSFTLAGLNKTCQGSLVHYGTANKDKSPATLYTWSVKGGTINSNTSRGYNLTDIDVSWNATSTEGVVYLTTYNELLKCGKTDSFKVNVRPSFKLSGNTDVCTGNSINYQITPSVGAMNWQVTGADNAVAGGYVTWGSSAGTYKITAVPQDLSLACNAQDTFLVQVHAKPVITGISGETELAANATNTYTGLTDTNINDINFQWSSPGATILSTYSNNATLLRNSFSPDNISLSVSTKKGSCSSDPFTINVKKLFDYIVTGADSVCFGESTTYEANENTGQTAVYTWTNIQDGTSYSGPSINPTFTYPGNQILELKVASNGKEFIVRKNVYVKSTRSDISIEGNAVIDPAGLQTFVYTIKKPANASYDVKIIGGVKQAQTGDQITVKWGGTAPFSIQVQDIFSSPACNGLPVLLPVKKADQLSNGIIVSGPACLNARVNYGFNGDEYTKDITWSLSGGGTIISTSQSAVSIEWNKTGSYILTLKYERYGLQTVQLPIVVNALPAPEINSGTICGTSTFNLSTTQNYAQYSWYLKESNTAFSTQATPPIVAEGLYTARVTDNNGCVNAASKYIKQLPLPKATVSTEDKTVFCTDPTIGKKSETNLFTYEGQDYKYQWYENNSEIPGATSLKYKVEKPLNLEKYYSYKVRVSLENCVQYSEVESIAVIACNGNNTGSGTIGTNCTDPAVSFSIDPSSSCQTFKFIVDPSITSGTGLGWDFGDGTTVSGLNPTKIYVNADPRVYRVQLTKGCRYDVKPVKILARALFKLDQPTCIGTELIFNELSVNYAGYPITNWTWNFGDGSGDKSFSGTGDRNGKHIYTTAGTYTVRLTVNVMNDQNTECSFTTTNTYEISNLPTADYTVEAPLCTGNTYRFIQKTNFGTNGSGPVKWTFSNGETSVRDTTLQQFAAGNQTVQLKATDRLGCSNIKTSNITVTAFSPVGSIKLPVKDTLLCNGKPVLLTAPLAATGGTYAWRKVGNTAVLGSAQTYSVTSAGEYTVTYSTAASCTGTTAPVKVNGFSVPNLVSGEKLNCVGNVLLIKSNLTQSGYLYTWKHGTDTLASKSTELVINNIKATDAGDYQLTVTQAATGCSVALPVYTISVNANPEKPNIKAASTAICYNASAVLHTETAKAGKTIEWYENSVKLSAADTVLTTALLRNDASYVVSVKDNATGCKTPSESLTIKVAPAINPFITGDTSLCEQVSSELVSALEAKDFTFQWLKNDQPVGGDLSKLTFQTIARADSGIYKLRVTSKGTTNLLGCTAVSNIKTINVKATAVTPVITGVNEFCSGNTITLTSNLLSNFVWNTGAVTPAITVSSGGLYSLTSTNVVSGCKVTVSKTITQNPIPDLNFVPSGEYARCGTNKIVFEGLNPYPVTKWFVNGQLFSTDKIIYPTQSGKYIVQATTAKGCTNVSDTMLINAQECACYVTNTNNSGDGSLREAINCSNEKPGKDAIKFAIVGTGPFVIKPLTALPVISDSVFIDGFSQSGTGVYDIVIEGSGTNVSSAFVLKDKLSNVKVSGLTIRNFSTGVDLNSNTFNNTIEQNRFTNNTIAGVVINIGANKNAIRNNEFTGGGSGVQLASAAQYNTIELNAIANAVSGIEFKGGSNNTVRSNTISGSSKIGILMENASNNILVSNTIGTSLKSGILLGLGANGNTIDANYIGVTAAGVIRANQENGIYIAPNVLNTTISNNTVAGNTLNGIYAEGKNTRIINNYIGTNAAGSALPNGTNGIQATADSIKVAGNSIANQTQYGMLIGNNSSVIGNTVVNNVSGGIYVGGINNTLSKNTITNTNVTVNAIDLHAGVLPAGNLNKQPAAFKSYRRAVSGNIVIRGTSDANDTIEVFYNNDKPQQALLFAGSAKADAAGIWEIEIPEGAAFNPNDKNFYVNTARSTANNTSELSTPFLTGCFTCICYVENTNDAGPGSFREVIDKANAGACLTINFSLTAPDTIRLVSVLNPILVPVKIVGPTSGGPDPMIFIKGATAFNGLVVNNEGVTISQLGFTNFNQAVVLNSDYDVVRNVTIVNSKRPLTITGNNAQVFSSAINTTWATDASTFKADTAVYITGKGNQIGGTDAGNKITNSKTGVLVNGGTSNSILNNAIYSNTKAISLVNNGNANYSQPADMLSSITGNTASIQGTAKPFDRIQIFSSTYVAEQATGFVVEAVADAAGNWTAIIPSDKITINQNNYFVATATGTTGNTSPLSTPIRVGNYVQVCYVTNTKDLGEGSLREAVNCANQAGFGTNGVAARIEFLLPSAPNEITLGSKLVVTNNYGVAVNARSIPVTVKTSTPALNCFEWSTNNFQVKNLVFQDFANALYCTGQNAVIDSNSFIGNQNAIYINAVDSIKQQTISNNYFTGGTSSINSVRGSLIVTKNTFGISKAGIAAPINGYGISALRARSIEVTSNTFANILKSESATVPAAANGYVLSVENAVSVISANIITGTVSTALPAIRLYANKNASVSTNKITTAYEGVLIDNSNGITVSQNTFAAVSNNGLNINKSINIKLTQNTVVGLGSGKTPINLNLTSATNASNYSKAAPVILTSTYHDGQLFLIGQSEKFDEVEIFYSNQNKRDLVKYIEKSTADSTGTWIVSFPVSAERSDTLFFRAVATKANTLSSEASVAFNPNLKICLVKTKADDGENSLREAIDKANKDECNLIQFAIPGGGVAEIKTDSELPAITAPLLIIDGTSQPGYVKGSPTVDLINNVANGFNGQNGNQLDIYGMKITNFDVAINILNSKIVNTNDNVIENTTDTGINIKTTGFIYGTVKNNTIKSQHTGIRLDGTAKMQIDQNRVSNFSVAGISITGSNQKITKNIIQASNNTTSVGIAVDNASGTFIEADTIIHAGFGFRITNSNANTILSNVVGKTDSISRVRGYIVREQGISLIASNSCLVSQNTINVNKNAIAVTNSKGYLLNFNTSKKAETGILLTNAPNGKVNNNTIDSAMVGLQVDASHGVFVYNNLIMRSLTYGVFLNTGSDTCRLTANIIGARYFGDPTYAEGAGVFIKSSNNYIGPDTALGLGNNIKQNKKGGVIVDGGKKNAIKYNFFYNNDVTKGRPTAFAIELKNSGNNNKQKPAITSHKWINGLLHIYGTNNGTAGDSIHVYLGTGGYEEVSEILGGVTSKVSGTWEIIVAKSISDRIPPRTTWYVVATATDTDRNTSPLSNMYILGDCYITSLKDTTDNDYPLPNTMRMAMKCANGQANPVGIYFNVAQGGVKEVKLQQKMQDLNNGYGVYFSGKNIPDGVIAGMNAQKMPGASWTIASANAASSITNFRIVQASTGLEVLSDSILVQKLRFDEITETGVLVSNKRIVVDSCVFDTLAIGIKPLSNAVGAVFSNNTFNATKQGILDVNTDSVSIRTNTFNNPVGTGVDINGSTHAEISGNRFNSNKALAKSITWNNSKGSIEGNTFTAHFVENPVSISNTTQILVANNTFRDSADVYLALSDASHAVIINNTFTVATRNSIKTTRAEHTTILNNTVYKARNDAFNLESSSTVFVSKNIVNNVRYTSKTDSALCINIHKGEGAIQSNIGKEEPKNLSFEVKAGDDRRIGIIVKGYAQPGDSIELFFSDSISASMNQYVINTFVQPDGRWSVKIPREFYHRDTVTWYHVIAVAIDADSNTSKTSSVLHIPPSNTKIYVLNTYNTGDNSLRYALRDVNNSDLYSKVIFCIDKPKKEGPYNIKIDSLFGPVYSYKGFEMDGITQKQLVNYGPDQRILVNGTKIQNNYGLDITDSSDACLIKNMWITNARNGMRISNDKNIIEKFYIVNTDSSGVVQLDTAFNLRSNKNEIKNMGIAGYSVGVLFHNKIGENKFTESSIDSSIVGIALTDSSYLNYVAKNTFTQTTQHAILLDSVAADNKIESNIFGKENKAIIGNAITIRNSSNQTIVTNRISYFDENVTQPGISSAIIIEGKSSNNFVYNNRIGLDSAGINVHTANVRGVTIQRRGTQSPSGNSIIGNEINGTKRASIHISNSSQDQISENLIGGDSAQTIFGIDTTAIFVTNSINEQINDNTILGYKNYGIELLTSSGIQMHRNAIYSKTVANKAINIHADDAALASNGKIVTPVITSGILTDINTIKLTGTALAGAVVEVYQSVKDTLQAIEYVSNAFASAGTNGEWELQVPKAFFSYATQNTFTAQNHSNNNSSELGATFTPAPVLCQLQNTPSIKVIEPRYTPCPGPDFYIEPTDLDAELSFAWKAPEWTDSVKTRKLSVTDTTENLVLKVSDKFGCSLVRSTEVIFKGKPVSPNFIISSNVYAGDTIVLVDISMPVPESYTWYSSPGVTVLPSKDSGAVDMVGEDGNIYPKGVRAIRFVLPDSGKYSIRQTSVRNGCFVDQTKELHAIDKDVNVSNPYFVAPVVESMYAYPNPAAINQDVFVHIKVDTKEEITLSLMTVEGVPVGTTKVSGKQVYDLKLLGNGSNQLFTNNLSAGEYILKLVTLKNENITFKIIIGAVK</sequence>
<dbReference type="Gene3D" id="2.60.40.10">
    <property type="entry name" value="Immunoglobulins"/>
    <property type="match status" value="6"/>
</dbReference>
<name>A0A6N4SVX5_CYTH3</name>
<dbReference type="CDD" id="cd00146">
    <property type="entry name" value="PKD"/>
    <property type="match status" value="2"/>
</dbReference>
<organism evidence="6 7">
    <name type="scientific">Cytophaga hutchinsonii (strain ATCC 33406 / DSM 1761 / CIP 103989 / NBRC 15051 / NCIMB 9469 / D465)</name>
    <dbReference type="NCBI Taxonomy" id="269798"/>
    <lineage>
        <taxon>Bacteria</taxon>
        <taxon>Pseudomonadati</taxon>
        <taxon>Bacteroidota</taxon>
        <taxon>Cytophagia</taxon>
        <taxon>Cytophagales</taxon>
        <taxon>Cytophagaceae</taxon>
        <taxon>Cytophaga</taxon>
    </lineage>
</organism>
<dbReference type="SMART" id="SM00089">
    <property type="entry name" value="PKD"/>
    <property type="match status" value="3"/>
</dbReference>
<evidence type="ECO:0000259" key="5">
    <source>
        <dbReference type="PROSITE" id="PS50093"/>
    </source>
</evidence>
<dbReference type="Pfam" id="PF19081">
    <property type="entry name" value="Ig_7"/>
    <property type="match status" value="1"/>
</dbReference>
<evidence type="ECO:0000313" key="7">
    <source>
        <dbReference type="Proteomes" id="UP000001822"/>
    </source>
</evidence>
<dbReference type="PROSITE" id="PS50093">
    <property type="entry name" value="PKD"/>
    <property type="match status" value="2"/>
</dbReference>
<evidence type="ECO:0000313" key="6">
    <source>
        <dbReference type="EMBL" id="ABG60684.1"/>
    </source>
</evidence>
<gene>
    <name evidence="6" type="ordered locus">CHU_3450</name>
</gene>
<keyword evidence="6" id="KW-0326">Glycosidase</keyword>
<keyword evidence="7" id="KW-1185">Reference proteome</keyword>
<dbReference type="RefSeq" id="WP_011586791.1">
    <property type="nucleotide sequence ID" value="NC_008255.1"/>
</dbReference>
<evidence type="ECO:0000256" key="2">
    <source>
        <dbReference type="ARBA" id="ARBA00022737"/>
    </source>
</evidence>
<comment type="pathway">
    <text evidence="1">Protein modification; protein ubiquitination.</text>
</comment>
<dbReference type="SMART" id="SM00710">
    <property type="entry name" value="PbH1"/>
    <property type="match status" value="44"/>
</dbReference>
<dbReference type="NCBIfam" id="TIGR03804">
    <property type="entry name" value="para_beta_helix"/>
    <property type="match status" value="1"/>
</dbReference>
<dbReference type="InterPro" id="IPR022441">
    <property type="entry name" value="Para_beta_helix_rpt-2"/>
</dbReference>
<dbReference type="InterPro" id="IPR012334">
    <property type="entry name" value="Pectin_lyas_fold"/>
</dbReference>
<dbReference type="InterPro" id="IPR059226">
    <property type="entry name" value="Choice_anch_Q_dom"/>
</dbReference>
<dbReference type="InterPro" id="IPR000601">
    <property type="entry name" value="PKD_dom"/>
</dbReference>
<keyword evidence="2" id="KW-0677">Repeat</keyword>
<dbReference type="Pfam" id="PF05048">
    <property type="entry name" value="NosD"/>
    <property type="match status" value="3"/>
</dbReference>
<evidence type="ECO:0000256" key="1">
    <source>
        <dbReference type="ARBA" id="ARBA00004906"/>
    </source>
</evidence>
<dbReference type="OrthoDB" id="8901262at2"/>